<evidence type="ECO:0000256" key="1">
    <source>
        <dbReference type="SAM" id="MobiDB-lite"/>
    </source>
</evidence>
<dbReference type="EMBL" id="FOCM01000005">
    <property type="protein sequence ID" value="SEN60749.1"/>
    <property type="molecule type" value="Genomic_DNA"/>
</dbReference>
<accession>A0A1H8HX17</accession>
<feature type="compositionally biased region" description="Basic and acidic residues" evidence="1">
    <location>
        <begin position="640"/>
        <end position="649"/>
    </location>
</feature>
<dbReference type="AlphaFoldDB" id="A0A1H8HX17"/>
<feature type="region of interest" description="Disordered" evidence="1">
    <location>
        <begin position="1"/>
        <end position="62"/>
    </location>
</feature>
<sequence length="649" mass="70797">MTDATPLHQLGEELRNALEEKPDGRNDDGRQDRHAGSDEARPKDGEANSSRSGGSGARGRGRAHGTIFDGCPVIPLGVNGDACWYLDVRGQLRAVTKHDNQKILSLFGGRLALLAHHFPSYKQDGEPRRNAFDAQMCSSVMMAACDECGVWEPTGAVRGTGAWTDDDGNLVLHAGDEVKVKGKWLSPGVHEGKVYSAAPRTPRADASTGPIDEDDKDGSVDTADRIANLISTWNWRRPDVDGQLALGLICAQMLGGALSWRPVGWLTGDQATGKSSFQQLLSYLHGGETGLKQASDATEAGIRSVVGFSSLPVAIDEFEPDPENPRKTRAVIELARRAASGGQIFRGSSDQKGYQSNAYSCFLFSSILVPDMPSQDRSRLILLDLDRLPQGAPKPDLNPRRLRTLGARLRQRLIDGWPTWDARLDLWRAALARHEQTGRAADNYATVLAMADMAHSAELPQQDVLDNWAAKMARVIVEDSTEVGSNAEDMLTWLLSQYFDPYRRGEQFTIAQWIMAAAMLPGAPPQLSSDDIDARDRARNANQHLAKIGLRVQGEKENAQLFLPNKPFSGLCRLFEGSAWENGVWAQAARRLTGAERTKALTLAGVASRGHYVPFTSIPGLLSFPMDRDGRDATTPARDNLPHDIDDLG</sequence>
<feature type="region of interest" description="Disordered" evidence="1">
    <location>
        <begin position="627"/>
        <end position="649"/>
    </location>
</feature>
<evidence type="ECO:0000313" key="3">
    <source>
        <dbReference type="Proteomes" id="UP000199372"/>
    </source>
</evidence>
<proteinExistence type="predicted"/>
<evidence type="ECO:0008006" key="4">
    <source>
        <dbReference type="Google" id="ProtNLM"/>
    </source>
</evidence>
<protein>
    <recommendedName>
        <fullName evidence="4">DUF927 domain-containing protein</fullName>
    </recommendedName>
</protein>
<feature type="region of interest" description="Disordered" evidence="1">
    <location>
        <begin position="198"/>
        <end position="219"/>
    </location>
</feature>
<reference evidence="3" key="1">
    <citation type="submission" date="2016-10" db="EMBL/GenBank/DDBJ databases">
        <authorList>
            <person name="Varghese N."/>
            <person name="Submissions S."/>
        </authorList>
    </citation>
    <scope>NUCLEOTIDE SEQUENCE [LARGE SCALE GENOMIC DNA]</scope>
    <source>
        <strain evidence="3">DSM 26893</strain>
    </source>
</reference>
<keyword evidence="3" id="KW-1185">Reference proteome</keyword>
<feature type="compositionally biased region" description="Basic and acidic residues" evidence="1">
    <location>
        <begin position="10"/>
        <end position="46"/>
    </location>
</feature>
<dbReference type="RefSeq" id="WP_139210073.1">
    <property type="nucleotide sequence ID" value="NZ_FOCM01000005.1"/>
</dbReference>
<name>A0A1H8HX17_9RHOB</name>
<dbReference type="Proteomes" id="UP000199372">
    <property type="component" value="Unassembled WGS sequence"/>
</dbReference>
<gene>
    <name evidence="2" type="ORF">SAMN04488011_10533</name>
</gene>
<organism evidence="2 3">
    <name type="scientific">Palleronia pelagia</name>
    <dbReference type="NCBI Taxonomy" id="387096"/>
    <lineage>
        <taxon>Bacteria</taxon>
        <taxon>Pseudomonadati</taxon>
        <taxon>Pseudomonadota</taxon>
        <taxon>Alphaproteobacteria</taxon>
        <taxon>Rhodobacterales</taxon>
        <taxon>Roseobacteraceae</taxon>
        <taxon>Palleronia</taxon>
    </lineage>
</organism>
<evidence type="ECO:0000313" key="2">
    <source>
        <dbReference type="EMBL" id="SEN60749.1"/>
    </source>
</evidence>
<dbReference type="OrthoDB" id="7208869at2"/>